<protein>
    <recommendedName>
        <fullName evidence="11">Glycerol kinase</fullName>
    </recommendedName>
</protein>
<dbReference type="InterPro" id="IPR050406">
    <property type="entry name" value="FGGY_Carb_Kinase"/>
</dbReference>
<dbReference type="InterPro" id="IPR018485">
    <property type="entry name" value="FGGY_C"/>
</dbReference>
<keyword evidence="3" id="KW-0547">Nucleotide-binding</keyword>
<dbReference type="eggNOG" id="KOG2531">
    <property type="taxonomic scope" value="Eukaryota"/>
</dbReference>
<keyword evidence="10" id="KW-1185">Reference proteome</keyword>
<dbReference type="GO" id="GO:0004856">
    <property type="term" value="F:D-xylulokinase activity"/>
    <property type="evidence" value="ECO:0007669"/>
    <property type="project" value="InterPro"/>
</dbReference>
<keyword evidence="4" id="KW-0418">Kinase</keyword>
<dbReference type="AlphaFoldDB" id="E1ZF02"/>
<dbReference type="RefSeq" id="XP_005847687.1">
    <property type="nucleotide sequence ID" value="XM_005847625.1"/>
</dbReference>
<dbReference type="GO" id="GO:0005997">
    <property type="term" value="P:xylulose metabolic process"/>
    <property type="evidence" value="ECO:0007669"/>
    <property type="project" value="InterPro"/>
</dbReference>
<dbReference type="NCBIfam" id="TIGR01312">
    <property type="entry name" value="XylB"/>
    <property type="match status" value="1"/>
</dbReference>
<dbReference type="InterPro" id="IPR006000">
    <property type="entry name" value="Xylulokinase"/>
</dbReference>
<reference evidence="9 10" key="1">
    <citation type="journal article" date="2010" name="Plant Cell">
        <title>The Chlorella variabilis NC64A genome reveals adaptation to photosymbiosis, coevolution with viruses, and cryptic sex.</title>
        <authorList>
            <person name="Blanc G."/>
            <person name="Duncan G."/>
            <person name="Agarkova I."/>
            <person name="Borodovsky M."/>
            <person name="Gurnon J."/>
            <person name="Kuo A."/>
            <person name="Lindquist E."/>
            <person name="Lucas S."/>
            <person name="Pangilinan J."/>
            <person name="Polle J."/>
            <person name="Salamov A."/>
            <person name="Terry A."/>
            <person name="Yamada T."/>
            <person name="Dunigan D.D."/>
            <person name="Grigoriev I.V."/>
            <person name="Claverie J.M."/>
            <person name="Van Etten J.L."/>
        </authorList>
    </citation>
    <scope>NUCLEOTIDE SEQUENCE [LARGE SCALE GENOMIC DNA]</scope>
    <source>
        <strain evidence="9 10">NC64A</strain>
    </source>
</reference>
<dbReference type="OrthoDB" id="1728974at2759"/>
<comment type="similarity">
    <text evidence="1">Belongs to the FGGY kinase family.</text>
</comment>
<name>E1ZF02_CHLVA</name>
<keyword evidence="5" id="KW-0067">ATP-binding</keyword>
<feature type="domain" description="Carbohydrate kinase FGGY N-terminal" evidence="7">
    <location>
        <begin position="43"/>
        <end position="286"/>
    </location>
</feature>
<dbReference type="OMA" id="RVHTFCH"/>
<dbReference type="PIRSF" id="PIRSF000538">
    <property type="entry name" value="GlpK"/>
    <property type="match status" value="1"/>
</dbReference>
<accession>E1ZF02</accession>
<evidence type="ECO:0000256" key="5">
    <source>
        <dbReference type="ARBA" id="ARBA00022840"/>
    </source>
</evidence>
<sequence>MLHQARPLTCTRQQCLGANTRQQPRRQRRRMPVASMGGGGHSLYIGVDVGTQSTKCCVYEASSREVVGRGSVGYSLASHRPGQAEQHPATWIEACIDSIQDALAEAGGGGGSPAAARVKAIGVSGQQHGLVALDADGHVIRPAKLWCDLESAEEAEELSRLYGSTLVPAFTASKLLWMKRREPESWARLAHVLLPHDYVNWWLIGRFCMEASDASGTGLLDAAARAWDRQRIAQLDTERLPGSLPELIGPQEVVGTLRPEVAAQLGLPGDVQVAPGGGDNAMSALGAGAVREGSWVLSLGTSGTLFGPSGKPVLDPTGTICPFCDAAGAWLPLLCTLNCTGVAEEVRHSFGMSHEDITAAAATEPIGCSGVTFLPYLAGERTPNWPHATGGVLGLRPGLIRPGLLYRAAMEGATFSLVAGMQRMQDFGVAATELLVVGGGSKNRLWRRIVADAFQLPLRFPADPEAAALGAALQAAAVHTGTPIAQYVAEHPPPMGTPGSGAAGLAPAHRVRVCLS</sequence>
<dbReference type="Pfam" id="PF00370">
    <property type="entry name" value="FGGY_N"/>
    <property type="match status" value="1"/>
</dbReference>
<dbReference type="STRING" id="554065.E1ZF02"/>
<dbReference type="FunCoup" id="E1ZF02">
    <property type="interactions" value="1350"/>
</dbReference>
<dbReference type="KEGG" id="cvr:CHLNCDRAFT_35472"/>
<evidence type="ECO:0000256" key="3">
    <source>
        <dbReference type="ARBA" id="ARBA00022741"/>
    </source>
</evidence>
<dbReference type="InterPro" id="IPR043129">
    <property type="entry name" value="ATPase_NBD"/>
</dbReference>
<feature type="domain" description="Carbohydrate kinase FGGY C-terminal" evidence="8">
    <location>
        <begin position="299"/>
        <end position="477"/>
    </location>
</feature>
<dbReference type="InterPro" id="IPR018484">
    <property type="entry name" value="FGGY_N"/>
</dbReference>
<evidence type="ECO:0000256" key="4">
    <source>
        <dbReference type="ARBA" id="ARBA00022777"/>
    </source>
</evidence>
<dbReference type="InParanoid" id="E1ZF02"/>
<evidence type="ECO:0000313" key="10">
    <source>
        <dbReference type="Proteomes" id="UP000008141"/>
    </source>
</evidence>
<dbReference type="InterPro" id="IPR000577">
    <property type="entry name" value="Carb_kinase_FGGY"/>
</dbReference>
<dbReference type="Pfam" id="PF02782">
    <property type="entry name" value="FGGY_C"/>
    <property type="match status" value="1"/>
</dbReference>
<proteinExistence type="inferred from homology"/>
<dbReference type="GeneID" id="17354934"/>
<organism evidence="10">
    <name type="scientific">Chlorella variabilis</name>
    <name type="common">Green alga</name>
    <dbReference type="NCBI Taxonomy" id="554065"/>
    <lineage>
        <taxon>Eukaryota</taxon>
        <taxon>Viridiplantae</taxon>
        <taxon>Chlorophyta</taxon>
        <taxon>core chlorophytes</taxon>
        <taxon>Trebouxiophyceae</taxon>
        <taxon>Chlorellales</taxon>
        <taxon>Chlorellaceae</taxon>
        <taxon>Chlorella clade</taxon>
        <taxon>Chlorella</taxon>
    </lineage>
</organism>
<dbReference type="PANTHER" id="PTHR43095:SF5">
    <property type="entry name" value="XYLULOSE KINASE"/>
    <property type="match status" value="1"/>
</dbReference>
<evidence type="ECO:0000256" key="1">
    <source>
        <dbReference type="ARBA" id="ARBA00009156"/>
    </source>
</evidence>
<keyword evidence="2" id="KW-0808">Transferase</keyword>
<dbReference type="Proteomes" id="UP000008141">
    <property type="component" value="Unassembled WGS sequence"/>
</dbReference>
<dbReference type="CDD" id="cd07809">
    <property type="entry name" value="ASKHA_NBD_FGGY_BaXK-like"/>
    <property type="match status" value="1"/>
</dbReference>
<evidence type="ECO:0000259" key="8">
    <source>
        <dbReference type="Pfam" id="PF02782"/>
    </source>
</evidence>
<dbReference type="GO" id="GO:0005524">
    <property type="term" value="F:ATP binding"/>
    <property type="evidence" value="ECO:0007669"/>
    <property type="project" value="UniProtKB-KW"/>
</dbReference>
<feature type="region of interest" description="Disordered" evidence="6">
    <location>
        <begin position="13"/>
        <end position="35"/>
    </location>
</feature>
<dbReference type="EMBL" id="GL433844">
    <property type="protein sequence ID" value="EFN55585.1"/>
    <property type="molecule type" value="Genomic_DNA"/>
</dbReference>
<dbReference type="SUPFAM" id="SSF53067">
    <property type="entry name" value="Actin-like ATPase domain"/>
    <property type="match status" value="2"/>
</dbReference>
<dbReference type="Gene3D" id="3.30.420.40">
    <property type="match status" value="2"/>
</dbReference>
<evidence type="ECO:0000256" key="2">
    <source>
        <dbReference type="ARBA" id="ARBA00022679"/>
    </source>
</evidence>
<evidence type="ECO:0008006" key="11">
    <source>
        <dbReference type="Google" id="ProtNLM"/>
    </source>
</evidence>
<evidence type="ECO:0000256" key="6">
    <source>
        <dbReference type="SAM" id="MobiDB-lite"/>
    </source>
</evidence>
<dbReference type="PANTHER" id="PTHR43095">
    <property type="entry name" value="SUGAR KINASE"/>
    <property type="match status" value="1"/>
</dbReference>
<evidence type="ECO:0000259" key="7">
    <source>
        <dbReference type="Pfam" id="PF00370"/>
    </source>
</evidence>
<gene>
    <name evidence="9" type="ORF">CHLNCDRAFT_35472</name>
</gene>
<evidence type="ECO:0000313" key="9">
    <source>
        <dbReference type="EMBL" id="EFN55585.1"/>
    </source>
</evidence>